<feature type="transmembrane region" description="Helical" evidence="2">
    <location>
        <begin position="129"/>
        <end position="153"/>
    </location>
</feature>
<evidence type="ECO:0000259" key="3">
    <source>
        <dbReference type="Pfam" id="PF13240"/>
    </source>
</evidence>
<accession>A0ABP9X1G3</accession>
<gene>
    <name evidence="4" type="ORF">Hgul01_03084</name>
</gene>
<protein>
    <recommendedName>
        <fullName evidence="3">Zinc-ribbon domain-containing protein</fullName>
    </recommendedName>
</protein>
<comment type="caution">
    <text evidence="4">The sequence shown here is derived from an EMBL/GenBank/DDBJ whole genome shotgun (WGS) entry which is preliminary data.</text>
</comment>
<sequence>MQCPQCSAAVADSSRFCTSCGATITQPAAMDKTMALSNLPPMTSPVDKTQAINPAQVPAAQPNYGPPAPVQPNYGPPAQSNAYSQQGFSQPQQYGQMPPANYGQVPMGYAVPNQAGYAAIPAANGSIPAILMIVSALAILIGIFLPLIVISGTNISLLQMLDPQYAQDVVSDGAAIFVYGVPAGAGLMLLLGIMAFIKRRNLWGGLNILPSLFVLGITGLLLIGAAVSEDIDQAGSGLLLMTVSAAAALVASIAFLIRKKQPR</sequence>
<feature type="transmembrane region" description="Helical" evidence="2">
    <location>
        <begin position="173"/>
        <end position="196"/>
    </location>
</feature>
<feature type="transmembrane region" description="Helical" evidence="2">
    <location>
        <begin position="208"/>
        <end position="228"/>
    </location>
</feature>
<name>A0ABP9X1G3_9CHLR</name>
<dbReference type="Pfam" id="PF13240">
    <property type="entry name" value="Zn_Ribbon_1"/>
    <property type="match status" value="1"/>
</dbReference>
<keyword evidence="2" id="KW-0812">Transmembrane</keyword>
<proteinExistence type="predicted"/>
<feature type="transmembrane region" description="Helical" evidence="2">
    <location>
        <begin position="234"/>
        <end position="257"/>
    </location>
</feature>
<reference evidence="4 5" key="1">
    <citation type="submission" date="2024-02" db="EMBL/GenBank/DDBJ databases">
        <title>Herpetosiphon gulosus NBRC 112829.</title>
        <authorList>
            <person name="Ichikawa N."/>
            <person name="Katano-Makiyama Y."/>
            <person name="Hidaka K."/>
        </authorList>
    </citation>
    <scope>NUCLEOTIDE SEQUENCE [LARGE SCALE GENOMIC DNA]</scope>
    <source>
        <strain evidence="4 5">NBRC 112829</strain>
    </source>
</reference>
<feature type="region of interest" description="Disordered" evidence="1">
    <location>
        <begin position="57"/>
        <end position="95"/>
    </location>
</feature>
<evidence type="ECO:0000256" key="2">
    <source>
        <dbReference type="SAM" id="Phobius"/>
    </source>
</evidence>
<dbReference type="EMBL" id="BAABRU010000010">
    <property type="protein sequence ID" value="GAA5529278.1"/>
    <property type="molecule type" value="Genomic_DNA"/>
</dbReference>
<keyword evidence="2" id="KW-1133">Transmembrane helix</keyword>
<dbReference type="InterPro" id="IPR026870">
    <property type="entry name" value="Zinc_ribbon_dom"/>
</dbReference>
<evidence type="ECO:0000313" key="4">
    <source>
        <dbReference type="EMBL" id="GAA5529278.1"/>
    </source>
</evidence>
<keyword evidence="5" id="KW-1185">Reference proteome</keyword>
<dbReference type="RefSeq" id="WP_345722892.1">
    <property type="nucleotide sequence ID" value="NZ_BAABRU010000010.1"/>
</dbReference>
<evidence type="ECO:0000256" key="1">
    <source>
        <dbReference type="SAM" id="MobiDB-lite"/>
    </source>
</evidence>
<evidence type="ECO:0000313" key="5">
    <source>
        <dbReference type="Proteomes" id="UP001428290"/>
    </source>
</evidence>
<feature type="compositionally biased region" description="Low complexity" evidence="1">
    <location>
        <begin position="83"/>
        <end position="95"/>
    </location>
</feature>
<dbReference type="Proteomes" id="UP001428290">
    <property type="component" value="Unassembled WGS sequence"/>
</dbReference>
<feature type="domain" description="Zinc-ribbon" evidence="3">
    <location>
        <begin position="3"/>
        <end position="23"/>
    </location>
</feature>
<keyword evidence="2" id="KW-0472">Membrane</keyword>
<organism evidence="4 5">
    <name type="scientific">Herpetosiphon gulosus</name>
    <dbReference type="NCBI Taxonomy" id="1973496"/>
    <lineage>
        <taxon>Bacteria</taxon>
        <taxon>Bacillati</taxon>
        <taxon>Chloroflexota</taxon>
        <taxon>Chloroflexia</taxon>
        <taxon>Herpetosiphonales</taxon>
        <taxon>Herpetosiphonaceae</taxon>
        <taxon>Herpetosiphon</taxon>
    </lineage>
</organism>